<dbReference type="EMBL" id="JACVEL010000002">
    <property type="protein sequence ID" value="MBC9811729.1"/>
    <property type="molecule type" value="Genomic_DNA"/>
</dbReference>
<organism evidence="1 2">
    <name type="scientific">Taishania pollutisoli</name>
    <dbReference type="NCBI Taxonomy" id="2766479"/>
    <lineage>
        <taxon>Bacteria</taxon>
        <taxon>Pseudomonadati</taxon>
        <taxon>Bacteroidota</taxon>
        <taxon>Flavobacteriia</taxon>
        <taxon>Flavobacteriales</taxon>
        <taxon>Crocinitomicaceae</taxon>
        <taxon>Taishania</taxon>
    </lineage>
</organism>
<protein>
    <submittedName>
        <fullName evidence="1">Acyloxyacyl hydrolase</fullName>
    </submittedName>
</protein>
<name>A0A8J6PHP6_9FLAO</name>
<evidence type="ECO:0000313" key="1">
    <source>
        <dbReference type="EMBL" id="MBC9811729.1"/>
    </source>
</evidence>
<dbReference type="Gene3D" id="2.40.160.20">
    <property type="match status" value="1"/>
</dbReference>
<dbReference type="AlphaFoldDB" id="A0A8J6PHP6"/>
<dbReference type="RefSeq" id="WP_216713610.1">
    <property type="nucleotide sequence ID" value="NZ_JACVEL010000002.1"/>
</dbReference>
<dbReference type="InterPro" id="IPR018550">
    <property type="entry name" value="Lipid-A_deacylase-rel"/>
</dbReference>
<gene>
    <name evidence="1" type="ORF">H9Y05_04490</name>
</gene>
<accession>A0A8J6PHP6</accession>
<sequence length="364" mass="41153">MRSILLLCLLLTGFEGITQNRTNWGFEARMRSGFLIGHRVVMGHLANDHTYAAELSYVFRTNGEKSWHKHYKYPELSVNLYYGSVGNTEILGNFFGAYGSIAIPFVAQEKFRLNGKLGCGIGYTGKVYDEALNKKNVAVSTHLNALINIGLDAKTYFRNNWITVGVDLTHFSNGGFKVPNLGLNIPQVSLGYGRFISRNPEHSTLERPTAIPQRVLILGTTAIGSVKEVFPTNGRAYPVFALNIHARMFMKPKVGWEVAFDAISKQAILGYRPEIKKSQWDITQFGIYAGYLLPLNQFHFVLGMGAYAKDKYNPDGRLYHRVGMRYYLKNGVHFNFVLKSHWGKADYIEWGVGYSFFNLFNGKK</sequence>
<reference evidence="1" key="1">
    <citation type="submission" date="2020-09" db="EMBL/GenBank/DDBJ databases">
        <title>Taishania pollutisoli gen. nov., sp. nov., Isolated from Tetrabromobisphenol A-Contaminated Soil.</title>
        <authorList>
            <person name="Chen Q."/>
        </authorList>
    </citation>
    <scope>NUCLEOTIDE SEQUENCE</scope>
    <source>
        <strain evidence="1">CZZ-1</strain>
    </source>
</reference>
<dbReference type="GO" id="GO:0016787">
    <property type="term" value="F:hydrolase activity"/>
    <property type="evidence" value="ECO:0007669"/>
    <property type="project" value="UniProtKB-KW"/>
</dbReference>
<keyword evidence="2" id="KW-1185">Reference proteome</keyword>
<dbReference type="Pfam" id="PF09411">
    <property type="entry name" value="PagL"/>
    <property type="match status" value="1"/>
</dbReference>
<evidence type="ECO:0000313" key="2">
    <source>
        <dbReference type="Proteomes" id="UP000652681"/>
    </source>
</evidence>
<proteinExistence type="predicted"/>
<comment type="caution">
    <text evidence="1">The sequence shown here is derived from an EMBL/GenBank/DDBJ whole genome shotgun (WGS) entry which is preliminary data.</text>
</comment>
<keyword evidence="1" id="KW-0378">Hydrolase</keyword>
<dbReference type="Proteomes" id="UP000652681">
    <property type="component" value="Unassembled WGS sequence"/>
</dbReference>